<comment type="caution">
    <text evidence="1">The sequence shown here is derived from an EMBL/GenBank/DDBJ whole genome shotgun (WGS) entry which is preliminary data.</text>
</comment>
<evidence type="ECO:0000313" key="2">
    <source>
        <dbReference type="Proteomes" id="UP000092124"/>
    </source>
</evidence>
<organism evidence="1 2">
    <name type="scientific">Neotoma lepida</name>
    <name type="common">Desert woodrat</name>
    <dbReference type="NCBI Taxonomy" id="56216"/>
    <lineage>
        <taxon>Eukaryota</taxon>
        <taxon>Metazoa</taxon>
        <taxon>Chordata</taxon>
        <taxon>Craniata</taxon>
        <taxon>Vertebrata</taxon>
        <taxon>Euteleostomi</taxon>
        <taxon>Mammalia</taxon>
        <taxon>Eutheria</taxon>
        <taxon>Euarchontoglires</taxon>
        <taxon>Glires</taxon>
        <taxon>Rodentia</taxon>
        <taxon>Myomorpha</taxon>
        <taxon>Muroidea</taxon>
        <taxon>Cricetidae</taxon>
        <taxon>Neotominae</taxon>
        <taxon>Neotoma</taxon>
    </lineage>
</organism>
<reference evidence="1 2" key="1">
    <citation type="submission" date="2016-06" db="EMBL/GenBank/DDBJ databases">
        <title>The Draft Genome Sequence and Annotation of the Desert Woodrat Neotoma lepida.</title>
        <authorList>
            <person name="Campbell M."/>
            <person name="Oakeson K.F."/>
            <person name="Yandell M."/>
            <person name="Halpert J.R."/>
            <person name="Dearing D."/>
        </authorList>
    </citation>
    <scope>NUCLEOTIDE SEQUENCE [LARGE SCALE GENOMIC DNA]</scope>
    <source>
        <strain evidence="1">417</strain>
        <tissue evidence="1">Liver</tissue>
    </source>
</reference>
<gene>
    <name evidence="1" type="ORF">A6R68_22005</name>
</gene>
<evidence type="ECO:0000313" key="1">
    <source>
        <dbReference type="EMBL" id="OBS79794.1"/>
    </source>
</evidence>
<proteinExistence type="predicted"/>
<name>A0A1A6HNH0_NEOLE</name>
<dbReference type="Proteomes" id="UP000092124">
    <property type="component" value="Unassembled WGS sequence"/>
</dbReference>
<sequence>MNGGWLHPGQQQDPERVPPFTCCCTCVVVSKSHPFASFFRNTTVTTPCTATH</sequence>
<dbReference type="EMBL" id="LZPO01017955">
    <property type="protein sequence ID" value="OBS79794.1"/>
    <property type="molecule type" value="Genomic_DNA"/>
</dbReference>
<accession>A0A1A6HNH0</accession>
<protein>
    <submittedName>
        <fullName evidence="1">Uncharacterized protein</fullName>
    </submittedName>
</protein>
<keyword evidence="2" id="KW-1185">Reference proteome</keyword>
<feature type="non-terminal residue" evidence="1">
    <location>
        <position position="52"/>
    </location>
</feature>
<dbReference type="AlphaFoldDB" id="A0A1A6HNH0"/>